<feature type="transmembrane region" description="Helical" evidence="2">
    <location>
        <begin position="395"/>
        <end position="421"/>
    </location>
</feature>
<dbReference type="InterPro" id="IPR018391">
    <property type="entry name" value="PQQ_b-propeller_rpt"/>
</dbReference>
<dbReference type="GO" id="GO:0010183">
    <property type="term" value="P:pollen tube guidance"/>
    <property type="evidence" value="ECO:0000318"/>
    <property type="project" value="GO_Central"/>
</dbReference>
<sequence length="626" mass="68278">MQDIGFDSFHSYRSCFPFLTFASFSSSAKVPYRRSAFRLSKPLIGEDGKIYACSEKTLFAFESNGTIAWSLDLDFTCNIGTAPVHGGTGEVYIVAENRVLKVDLLKIGTSESATQVFYGTGSGKGGTGAIAGIAVSTSSSSVYINVKGRALFAFMTHGQLLWSAGPVLDQLGYRQGCTKTDVDCYFTSVPVIDQCEGSIYISNTQGELYSLSAHSPYFNWIQDLSSFDKAFTLTPGNNGYLYVTIPVRALVLALDTSSGNILWHKSVGPLGSAEYAPVVDSNGWISVGSLDGLLYSFSPSGVLNKFSKSDTSDSVIQSSPYWFHLLGPSIGLKAILCLMVVGQFSSLLSKSDLQHFVLDESLVLAFLTASNQKLVASCSQTRPKLPSIYTGNERAILLFLFFESVVLLVLAVLVRFCCIFWRKKKLQGQHLGNFLEKRRSLQLKKKAFDRSITELEKKVAEDAVANEVIKKSVVCLGRDEAAASSESKSFPPVYDAKSRSYSFQGAKKESVTIFHTLSATSSAESSSERETSWVSEDKDQSTAKAKAKAKAKAPIKAESSSDGDGIMDKEYRRSPSEPASSSRGFINPLLLKQEKLQDKGEVVESMSSSIRSMLLLKRRRTLSSTN</sequence>
<dbReference type="SMART" id="SM00564">
    <property type="entry name" value="PQQ"/>
    <property type="match status" value="3"/>
</dbReference>
<feature type="domain" description="Pyrrolo-quinoline quinone repeat" evidence="3">
    <location>
        <begin position="46"/>
        <end position="264"/>
    </location>
</feature>
<dbReference type="InterPro" id="IPR015943">
    <property type="entry name" value="WD40/YVTN_repeat-like_dom_sf"/>
</dbReference>
<dbReference type="EMBL" id="KK784943">
    <property type="protein sequence ID" value="KDO58913.1"/>
    <property type="molecule type" value="Genomic_DNA"/>
</dbReference>
<feature type="compositionally biased region" description="Basic and acidic residues" evidence="1">
    <location>
        <begin position="566"/>
        <end position="575"/>
    </location>
</feature>
<evidence type="ECO:0000259" key="3">
    <source>
        <dbReference type="Pfam" id="PF13360"/>
    </source>
</evidence>
<proteinExistence type="predicted"/>
<keyword evidence="2" id="KW-1133">Transmembrane helix</keyword>
<feature type="compositionally biased region" description="Basic and acidic residues" evidence="1">
    <location>
        <begin position="526"/>
        <end position="541"/>
    </location>
</feature>
<dbReference type="InterPro" id="IPR045301">
    <property type="entry name" value="GEX3-like"/>
</dbReference>
<dbReference type="Pfam" id="PF13360">
    <property type="entry name" value="PQQ_2"/>
    <property type="match status" value="1"/>
</dbReference>
<feature type="region of interest" description="Disordered" evidence="1">
    <location>
        <begin position="525"/>
        <end position="588"/>
    </location>
</feature>
<dbReference type="SMR" id="A0A067EUX7"/>
<dbReference type="GO" id="GO:0009793">
    <property type="term" value="P:embryo development ending in seed dormancy"/>
    <property type="evidence" value="ECO:0000318"/>
    <property type="project" value="GO_Central"/>
</dbReference>
<gene>
    <name evidence="4" type="ORF">CISIN_1g006913mg</name>
</gene>
<keyword evidence="2" id="KW-0472">Membrane</keyword>
<accession>A0A067EUX7</accession>
<dbReference type="AlphaFoldDB" id="A0A067EUX7"/>
<name>A0A067EUX7_CITSI</name>
<dbReference type="GO" id="GO:0005886">
    <property type="term" value="C:plasma membrane"/>
    <property type="evidence" value="ECO:0000318"/>
    <property type="project" value="GO_Central"/>
</dbReference>
<organism evidence="4 5">
    <name type="scientific">Citrus sinensis</name>
    <name type="common">Sweet orange</name>
    <name type="synonym">Citrus aurantium var. sinensis</name>
    <dbReference type="NCBI Taxonomy" id="2711"/>
    <lineage>
        <taxon>Eukaryota</taxon>
        <taxon>Viridiplantae</taxon>
        <taxon>Streptophyta</taxon>
        <taxon>Embryophyta</taxon>
        <taxon>Tracheophyta</taxon>
        <taxon>Spermatophyta</taxon>
        <taxon>Magnoliopsida</taxon>
        <taxon>eudicotyledons</taxon>
        <taxon>Gunneridae</taxon>
        <taxon>Pentapetalae</taxon>
        <taxon>rosids</taxon>
        <taxon>malvids</taxon>
        <taxon>Sapindales</taxon>
        <taxon>Rutaceae</taxon>
        <taxon>Aurantioideae</taxon>
        <taxon>Citrus</taxon>
    </lineage>
</organism>
<reference evidence="4 5" key="1">
    <citation type="submission" date="2014-04" db="EMBL/GenBank/DDBJ databases">
        <authorList>
            <consortium name="International Citrus Genome Consortium"/>
            <person name="Gmitter F."/>
            <person name="Chen C."/>
            <person name="Farmerie W."/>
            <person name="Harkins T."/>
            <person name="Desany B."/>
            <person name="Mohiuddin M."/>
            <person name="Kodira C."/>
            <person name="Borodovsky M."/>
            <person name="Lomsadze A."/>
            <person name="Burns P."/>
            <person name="Jenkins J."/>
            <person name="Prochnik S."/>
            <person name="Shu S."/>
            <person name="Chapman J."/>
            <person name="Pitluck S."/>
            <person name="Schmutz J."/>
            <person name="Rokhsar D."/>
        </authorList>
    </citation>
    <scope>NUCLEOTIDE SEQUENCE</scope>
</reference>
<protein>
    <recommendedName>
        <fullName evidence="3">Pyrrolo-quinoline quinone repeat domain-containing protein</fullName>
    </recommendedName>
</protein>
<keyword evidence="5" id="KW-1185">Reference proteome</keyword>
<keyword evidence="2" id="KW-0812">Transmembrane</keyword>
<dbReference type="Proteomes" id="UP000027120">
    <property type="component" value="Unassembled WGS sequence"/>
</dbReference>
<evidence type="ECO:0000256" key="2">
    <source>
        <dbReference type="SAM" id="Phobius"/>
    </source>
</evidence>
<dbReference type="STRING" id="2711.A0A067EUX7"/>
<dbReference type="InterPro" id="IPR002372">
    <property type="entry name" value="PQQ_rpt_dom"/>
</dbReference>
<evidence type="ECO:0000256" key="1">
    <source>
        <dbReference type="SAM" id="MobiDB-lite"/>
    </source>
</evidence>
<dbReference type="SUPFAM" id="SSF50998">
    <property type="entry name" value="Quinoprotein alcohol dehydrogenase-like"/>
    <property type="match status" value="1"/>
</dbReference>
<dbReference type="PANTHER" id="PTHR37253">
    <property type="entry name" value="PROTEIN GAMETE EXPRESSED 3"/>
    <property type="match status" value="1"/>
</dbReference>
<dbReference type="InterPro" id="IPR011047">
    <property type="entry name" value="Quinoprotein_ADH-like_sf"/>
</dbReference>
<evidence type="ECO:0000313" key="5">
    <source>
        <dbReference type="Proteomes" id="UP000027120"/>
    </source>
</evidence>
<evidence type="ECO:0000313" key="4">
    <source>
        <dbReference type="EMBL" id="KDO58913.1"/>
    </source>
</evidence>
<dbReference type="PANTHER" id="PTHR37253:SF1">
    <property type="entry name" value="PROTEIN GAMETE EXPRESSED 3"/>
    <property type="match status" value="1"/>
</dbReference>
<dbReference type="Gene3D" id="2.130.10.10">
    <property type="entry name" value="YVTN repeat-like/Quinoprotein amine dehydrogenase"/>
    <property type="match status" value="1"/>
</dbReference>